<dbReference type="EMBL" id="JACOQK010000001">
    <property type="protein sequence ID" value="MBC5786473.1"/>
    <property type="molecule type" value="Genomic_DNA"/>
</dbReference>
<feature type="domain" description="FAD/NAD(P)-binding" evidence="3">
    <location>
        <begin position="3"/>
        <end position="271"/>
    </location>
</feature>
<comment type="caution">
    <text evidence="4">The sequence shown here is derived from an EMBL/GenBank/DDBJ whole genome shotgun (WGS) entry which is preliminary data.</text>
</comment>
<protein>
    <submittedName>
        <fullName evidence="4">NAD(P)/FAD-dependent oxidoreductase</fullName>
    </submittedName>
</protein>
<evidence type="ECO:0000256" key="1">
    <source>
        <dbReference type="ARBA" id="ARBA00022630"/>
    </source>
</evidence>
<accession>A0ABR7IMW2</accession>
<dbReference type="InterPro" id="IPR023753">
    <property type="entry name" value="FAD/NAD-binding_dom"/>
</dbReference>
<keyword evidence="1" id="KW-0285">Flavoprotein</keyword>
<keyword evidence="5" id="KW-1185">Reference proteome</keyword>
<dbReference type="PANTHER" id="PTHR48105">
    <property type="entry name" value="THIOREDOXIN REDUCTASE 1-RELATED-RELATED"/>
    <property type="match status" value="1"/>
</dbReference>
<sequence>MANMIIIGKGPAGISASLYILRAGIETTIIAKDGGALEKAESIDNFYGFPQPISGKQLIQNGVEHAKRLGAHFVEDEVVGLSFDGKFVVQTANGEYKADSVLLSTGSQRVRPKIKGLTEFEGMGVSYCAICDAFFYRGQHVAVLGDGEYALHEVKELLPIVGSVTLLTNGSQPKVVFPEEVQINQAKISELIGNEALEQVLLEDGTALTISGFFVAQGVAGSSDLARKIGAMTEGNKIIVNENMETNIPGLYAAGDCVGGLLQVSKAVSDGALAGTAAIRYLRDLGK</sequence>
<keyword evidence="2" id="KW-0560">Oxidoreductase</keyword>
<evidence type="ECO:0000256" key="2">
    <source>
        <dbReference type="ARBA" id="ARBA00023002"/>
    </source>
</evidence>
<dbReference type="PRINTS" id="PR00368">
    <property type="entry name" value="FADPNR"/>
</dbReference>
<dbReference type="RefSeq" id="WP_186995802.1">
    <property type="nucleotide sequence ID" value="NZ_JACOQK010000001.1"/>
</dbReference>
<dbReference type="Pfam" id="PF07992">
    <property type="entry name" value="Pyr_redox_2"/>
    <property type="match status" value="1"/>
</dbReference>
<reference evidence="4 5" key="1">
    <citation type="submission" date="2020-08" db="EMBL/GenBank/DDBJ databases">
        <title>Genome public.</title>
        <authorList>
            <person name="Liu C."/>
            <person name="Sun Q."/>
        </authorList>
    </citation>
    <scope>NUCLEOTIDE SEQUENCE [LARGE SCALE GENOMIC DNA]</scope>
    <source>
        <strain evidence="4 5">NSJ-27</strain>
    </source>
</reference>
<name>A0ABR7IMW2_9CLOT</name>
<evidence type="ECO:0000313" key="5">
    <source>
        <dbReference type="Proteomes" id="UP000649151"/>
    </source>
</evidence>
<dbReference type="InterPro" id="IPR036188">
    <property type="entry name" value="FAD/NAD-bd_sf"/>
</dbReference>
<evidence type="ECO:0000313" key="4">
    <source>
        <dbReference type="EMBL" id="MBC5786473.1"/>
    </source>
</evidence>
<evidence type="ECO:0000259" key="3">
    <source>
        <dbReference type="Pfam" id="PF07992"/>
    </source>
</evidence>
<dbReference type="Proteomes" id="UP000649151">
    <property type="component" value="Unassembled WGS sequence"/>
</dbReference>
<dbReference type="InterPro" id="IPR050097">
    <property type="entry name" value="Ferredoxin-NADP_redctase_2"/>
</dbReference>
<dbReference type="SUPFAM" id="SSF51905">
    <property type="entry name" value="FAD/NAD(P)-binding domain"/>
    <property type="match status" value="1"/>
</dbReference>
<dbReference type="PRINTS" id="PR00469">
    <property type="entry name" value="PNDRDTASEII"/>
</dbReference>
<gene>
    <name evidence="4" type="ORF">H8Z77_00310</name>
</gene>
<dbReference type="Gene3D" id="3.50.50.60">
    <property type="entry name" value="FAD/NAD(P)-binding domain"/>
    <property type="match status" value="2"/>
</dbReference>
<organism evidence="4 5">
    <name type="scientific">Clostridium facile</name>
    <dbReference type="NCBI Taxonomy" id="2763035"/>
    <lineage>
        <taxon>Bacteria</taxon>
        <taxon>Bacillati</taxon>
        <taxon>Bacillota</taxon>
        <taxon>Clostridia</taxon>
        <taxon>Eubacteriales</taxon>
        <taxon>Clostridiaceae</taxon>
        <taxon>Clostridium</taxon>
    </lineage>
</organism>
<proteinExistence type="predicted"/>